<dbReference type="PANTHER" id="PTHR12526:SF630">
    <property type="entry name" value="GLYCOSYLTRANSFERASE"/>
    <property type="match status" value="1"/>
</dbReference>
<feature type="domain" description="Glycosyltransferase subfamily 4-like N-terminal" evidence="2">
    <location>
        <begin position="18"/>
        <end position="178"/>
    </location>
</feature>
<dbReference type="InterPro" id="IPR028098">
    <property type="entry name" value="Glyco_trans_4-like_N"/>
</dbReference>
<evidence type="ECO:0000259" key="1">
    <source>
        <dbReference type="Pfam" id="PF00534"/>
    </source>
</evidence>
<dbReference type="Pfam" id="PF13439">
    <property type="entry name" value="Glyco_transf_4"/>
    <property type="match status" value="1"/>
</dbReference>
<gene>
    <name evidence="3" type="ORF">A2811_02675</name>
</gene>
<reference evidence="3 4" key="1">
    <citation type="journal article" date="2016" name="Nat. Commun.">
        <title>Thousands of microbial genomes shed light on interconnected biogeochemical processes in an aquifer system.</title>
        <authorList>
            <person name="Anantharaman K."/>
            <person name="Brown C.T."/>
            <person name="Hug L.A."/>
            <person name="Sharon I."/>
            <person name="Castelle C.J."/>
            <person name="Probst A.J."/>
            <person name="Thomas B.C."/>
            <person name="Singh A."/>
            <person name="Wilkins M.J."/>
            <person name="Karaoz U."/>
            <person name="Brodie E.L."/>
            <person name="Williams K.H."/>
            <person name="Hubbard S.S."/>
            <person name="Banfield J.F."/>
        </authorList>
    </citation>
    <scope>NUCLEOTIDE SEQUENCE [LARGE SCALE GENOMIC DNA]</scope>
</reference>
<dbReference type="Pfam" id="PF00534">
    <property type="entry name" value="Glycos_transf_1"/>
    <property type="match status" value="1"/>
</dbReference>
<evidence type="ECO:0000313" key="4">
    <source>
        <dbReference type="Proteomes" id="UP000186670"/>
    </source>
</evidence>
<comment type="caution">
    <text evidence="3">The sequence shown here is derived from an EMBL/GenBank/DDBJ whole genome shotgun (WGS) entry which is preliminary data.</text>
</comment>
<dbReference type="SUPFAM" id="SSF53756">
    <property type="entry name" value="UDP-Glycosyltransferase/glycogen phosphorylase"/>
    <property type="match status" value="1"/>
</dbReference>
<protein>
    <recommendedName>
        <fullName evidence="5">Glycosyltransferase subfamily 4-like N-terminal domain-containing protein</fullName>
    </recommendedName>
</protein>
<sequence length="384" mass="44007">MKNNDNKKILYVITKSNWGGAQKYVYDLASNISSEYKPIVIHGGNGLMCEKLDEAKIKRIEIKSLKRDFLFWDDIKVLKNLIDTFKLENPSIIHLNSSKIGGLGALAGRIAGTEKIIFTVHGFAFNEDRPIWQRFLIKILTYVTLLLTHHTIVISKKEFEQIKDWPLLKNKISLIYNGSPKIDFIEKTEARKFFVDKLKIENKNYEDLIWVGTISELTKNKGLEYAIKGIRDLKKSLHSQWNGMFVIVGSGEERGYLENLIEEYSLEEDVYLAGFIDAKKYLKAFDIFLLSSVKEGLPYVLLEAGLAGNIIISTDVGGTGEIIDNLDNGFLIRSKNPKEIMNAIRVYMENEEKMSVFGNKIQKKIEQDFSIEKMVSETIRLYKL</sequence>
<accession>A0A1F5EM96</accession>
<dbReference type="InterPro" id="IPR001296">
    <property type="entry name" value="Glyco_trans_1"/>
</dbReference>
<dbReference type="AlphaFoldDB" id="A0A1F5EM96"/>
<dbReference type="GO" id="GO:0016757">
    <property type="term" value="F:glycosyltransferase activity"/>
    <property type="evidence" value="ECO:0007669"/>
    <property type="project" value="InterPro"/>
</dbReference>
<feature type="domain" description="Glycosyl transferase family 1" evidence="1">
    <location>
        <begin position="199"/>
        <end position="363"/>
    </location>
</feature>
<evidence type="ECO:0000313" key="3">
    <source>
        <dbReference type="EMBL" id="OGD68517.1"/>
    </source>
</evidence>
<dbReference type="Proteomes" id="UP000186670">
    <property type="component" value="Unassembled WGS sequence"/>
</dbReference>
<evidence type="ECO:0000259" key="2">
    <source>
        <dbReference type="Pfam" id="PF13439"/>
    </source>
</evidence>
<dbReference type="PANTHER" id="PTHR12526">
    <property type="entry name" value="GLYCOSYLTRANSFERASE"/>
    <property type="match status" value="1"/>
</dbReference>
<evidence type="ECO:0008006" key="5">
    <source>
        <dbReference type="Google" id="ProtNLM"/>
    </source>
</evidence>
<organism evidence="3 4">
    <name type="scientific">Candidatus Campbellbacteria bacterium RIFCSPHIGHO2_01_FULL_34_10</name>
    <dbReference type="NCBI Taxonomy" id="1797577"/>
    <lineage>
        <taxon>Bacteria</taxon>
        <taxon>Candidatus Campbelliibacteriota</taxon>
    </lineage>
</organism>
<dbReference type="Gene3D" id="3.40.50.2000">
    <property type="entry name" value="Glycogen Phosphorylase B"/>
    <property type="match status" value="2"/>
</dbReference>
<name>A0A1F5EM96_9BACT</name>
<proteinExistence type="predicted"/>
<dbReference type="EMBL" id="MEZZ01000029">
    <property type="protein sequence ID" value="OGD68517.1"/>
    <property type="molecule type" value="Genomic_DNA"/>
</dbReference>